<dbReference type="Pfam" id="PF00361">
    <property type="entry name" value="Proton_antipo_M"/>
    <property type="match status" value="1"/>
</dbReference>
<feature type="transmembrane region" description="Helical" evidence="16">
    <location>
        <begin position="45"/>
        <end position="66"/>
    </location>
</feature>
<evidence type="ECO:0000256" key="6">
    <source>
        <dbReference type="ARBA" id="ARBA00022660"/>
    </source>
</evidence>
<feature type="transmembrane region" description="Helical" evidence="16">
    <location>
        <begin position="73"/>
        <end position="93"/>
    </location>
</feature>
<evidence type="ECO:0000256" key="5">
    <source>
        <dbReference type="ARBA" id="ARBA00022448"/>
    </source>
</evidence>
<dbReference type="GO" id="GO:0042773">
    <property type="term" value="P:ATP synthesis coupled electron transport"/>
    <property type="evidence" value="ECO:0007669"/>
    <property type="project" value="InterPro"/>
</dbReference>
<feature type="transmembrane region" description="Helical" evidence="16">
    <location>
        <begin position="130"/>
        <end position="148"/>
    </location>
</feature>
<feature type="transmembrane region" description="Helical" evidence="16">
    <location>
        <begin position="263"/>
        <end position="283"/>
    </location>
</feature>
<sequence length="434" mass="48005">MMMSSCLVLTYNRSLMMVVYMVLSLALLTMNYHSFTYIHDLMSVVSVYSSSLCWLSSFILLSALLVTMQEKSVWYQVSILAMMLTLMGCFSVSSFIMFYITFETALIPIMILIISWGYQPERLQASSYMLLYTVIASLPMLLSSLYIYSFLSSFNILVVSQIQVDLSVGMFVVMMLPFLVKLPIYGGHLWLPKAHVEAPLAGSMILAGVLLKLGGFGLYLLVVFFNWGGSSSYIVPFVVMLSLWGGLLAALMCMRQNDLKAMVAYSSIVHMGVVLISLTDMTLMGKNGALLIMLAHGFASSALFLVSYVTYKKVGSRSLSYLSGVLVLYPLLTFFWFVLCIVNMAVPPSLNLLGELFVIPAIWMTSGSSLIVFGVVMFMSVGYSMYMYSMVNHGAVKPYLLPGDNIGSVSILGLIIHLLPLMFLFKLGVLLGSC</sequence>
<geneLocation type="mitochondrion" evidence="18"/>
<dbReference type="EMBL" id="KY249249">
    <property type="protein sequence ID" value="ARO34982.1"/>
    <property type="molecule type" value="Genomic_DNA"/>
</dbReference>
<feature type="transmembrane region" description="Helical" evidence="16">
    <location>
        <begin position="168"/>
        <end position="191"/>
    </location>
</feature>
<keyword evidence="7 16" id="KW-0812">Transmembrane</keyword>
<keyword evidence="10 16" id="KW-1133">Transmembrane helix</keyword>
<evidence type="ECO:0000256" key="16">
    <source>
        <dbReference type="RuleBase" id="RU003297"/>
    </source>
</evidence>
<feature type="transmembrane region" description="Helical" evidence="16">
    <location>
        <begin position="12"/>
        <end position="33"/>
    </location>
</feature>
<evidence type="ECO:0000256" key="4">
    <source>
        <dbReference type="ARBA" id="ARBA00021006"/>
    </source>
</evidence>
<evidence type="ECO:0000256" key="9">
    <source>
        <dbReference type="ARBA" id="ARBA00022982"/>
    </source>
</evidence>
<evidence type="ECO:0000256" key="14">
    <source>
        <dbReference type="ARBA" id="ARBA00023136"/>
    </source>
</evidence>
<feature type="transmembrane region" description="Helical" evidence="16">
    <location>
        <begin position="99"/>
        <end position="118"/>
    </location>
</feature>
<name>A0A1W6Q5F3_9EUPU</name>
<dbReference type="PRINTS" id="PR01437">
    <property type="entry name" value="NUOXDRDTASE4"/>
</dbReference>
<evidence type="ECO:0000256" key="1">
    <source>
        <dbReference type="ARBA" id="ARBA00004225"/>
    </source>
</evidence>
<dbReference type="InterPro" id="IPR003918">
    <property type="entry name" value="NADH_UbQ_OxRdtase"/>
</dbReference>
<feature type="transmembrane region" description="Helical" evidence="16">
    <location>
        <begin position="406"/>
        <end position="425"/>
    </location>
</feature>
<evidence type="ECO:0000256" key="12">
    <source>
        <dbReference type="ARBA" id="ARBA00023075"/>
    </source>
</evidence>
<dbReference type="GO" id="GO:0008137">
    <property type="term" value="F:NADH dehydrogenase (ubiquinone) activity"/>
    <property type="evidence" value="ECO:0007669"/>
    <property type="project" value="UniProtKB-UniRule"/>
</dbReference>
<evidence type="ECO:0000256" key="7">
    <source>
        <dbReference type="ARBA" id="ARBA00022692"/>
    </source>
</evidence>
<gene>
    <name evidence="18" type="primary">ND4</name>
</gene>
<protein>
    <recommendedName>
        <fullName evidence="4 16">NADH-ubiquinone oxidoreductase chain 4</fullName>
        <ecNumber evidence="3 16">7.1.1.2</ecNumber>
    </recommendedName>
</protein>
<accession>A0A1W6Q5F3</accession>
<keyword evidence="13 16" id="KW-0496">Mitochondrion</keyword>
<feature type="transmembrane region" description="Helical" evidence="16">
    <location>
        <begin position="321"/>
        <end position="345"/>
    </location>
</feature>
<evidence type="ECO:0000256" key="13">
    <source>
        <dbReference type="ARBA" id="ARBA00023128"/>
    </source>
</evidence>
<feature type="transmembrane region" description="Helical" evidence="16">
    <location>
        <begin position="233"/>
        <end position="251"/>
    </location>
</feature>
<evidence type="ECO:0000256" key="10">
    <source>
        <dbReference type="ARBA" id="ARBA00022989"/>
    </source>
</evidence>
<dbReference type="PANTHER" id="PTHR43507">
    <property type="entry name" value="NADH-UBIQUINONE OXIDOREDUCTASE CHAIN 4"/>
    <property type="match status" value="1"/>
</dbReference>
<comment type="similarity">
    <text evidence="2 16">Belongs to the complex I subunit 4 family.</text>
</comment>
<evidence type="ECO:0000259" key="17">
    <source>
        <dbReference type="Pfam" id="PF00361"/>
    </source>
</evidence>
<evidence type="ECO:0000256" key="3">
    <source>
        <dbReference type="ARBA" id="ARBA00012944"/>
    </source>
</evidence>
<comment type="catalytic activity">
    <reaction evidence="15 16">
        <text>a ubiquinone + NADH + 5 H(+)(in) = a ubiquinol + NAD(+) + 4 H(+)(out)</text>
        <dbReference type="Rhea" id="RHEA:29091"/>
        <dbReference type="Rhea" id="RHEA-COMP:9565"/>
        <dbReference type="Rhea" id="RHEA-COMP:9566"/>
        <dbReference type="ChEBI" id="CHEBI:15378"/>
        <dbReference type="ChEBI" id="CHEBI:16389"/>
        <dbReference type="ChEBI" id="CHEBI:17976"/>
        <dbReference type="ChEBI" id="CHEBI:57540"/>
        <dbReference type="ChEBI" id="CHEBI:57945"/>
        <dbReference type="EC" id="7.1.1.2"/>
    </reaction>
</comment>
<dbReference type="GO" id="GO:0015990">
    <property type="term" value="P:electron transport coupled proton transport"/>
    <property type="evidence" value="ECO:0007669"/>
    <property type="project" value="TreeGrafter"/>
</dbReference>
<dbReference type="GO" id="GO:0048039">
    <property type="term" value="F:ubiquinone binding"/>
    <property type="evidence" value="ECO:0007669"/>
    <property type="project" value="TreeGrafter"/>
</dbReference>
<evidence type="ECO:0000256" key="2">
    <source>
        <dbReference type="ARBA" id="ARBA00009025"/>
    </source>
</evidence>
<feature type="transmembrane region" description="Helical" evidence="16">
    <location>
        <begin position="203"/>
        <end position="227"/>
    </location>
</feature>
<evidence type="ECO:0000313" key="18">
    <source>
        <dbReference type="EMBL" id="ARO34982.1"/>
    </source>
</evidence>
<keyword evidence="11 16" id="KW-0520">NAD</keyword>
<keyword evidence="6 16" id="KW-0679">Respiratory chain</keyword>
<feature type="transmembrane region" description="Helical" evidence="16">
    <location>
        <begin position="357"/>
        <end position="386"/>
    </location>
</feature>
<dbReference type="InterPro" id="IPR001750">
    <property type="entry name" value="ND/Mrp_TM"/>
</dbReference>
<keyword evidence="14 16" id="KW-0472">Membrane</keyword>
<keyword evidence="8" id="KW-1278">Translocase</keyword>
<keyword evidence="5 16" id="KW-0813">Transport</keyword>
<dbReference type="PANTHER" id="PTHR43507:SF20">
    <property type="entry name" value="NADH-UBIQUINONE OXIDOREDUCTASE CHAIN 4"/>
    <property type="match status" value="1"/>
</dbReference>
<feature type="transmembrane region" description="Helical" evidence="16">
    <location>
        <begin position="289"/>
        <end position="309"/>
    </location>
</feature>
<dbReference type="AlphaFoldDB" id="A0A1W6Q5F3"/>
<evidence type="ECO:0000256" key="8">
    <source>
        <dbReference type="ARBA" id="ARBA00022967"/>
    </source>
</evidence>
<proteinExistence type="inferred from homology"/>
<keyword evidence="9 16" id="KW-0249">Electron transport</keyword>
<keyword evidence="12 16" id="KW-0830">Ubiquinone</keyword>
<dbReference type="GO" id="GO:0031966">
    <property type="term" value="C:mitochondrial membrane"/>
    <property type="evidence" value="ECO:0007669"/>
    <property type="project" value="UniProtKB-SubCell"/>
</dbReference>
<evidence type="ECO:0000256" key="11">
    <source>
        <dbReference type="ARBA" id="ARBA00023027"/>
    </source>
</evidence>
<organism evidence="18">
    <name type="scientific">Cerion tridentatum costellata</name>
    <dbReference type="NCBI Taxonomy" id="1108932"/>
    <lineage>
        <taxon>Eukaryota</taxon>
        <taxon>Metazoa</taxon>
        <taxon>Spiralia</taxon>
        <taxon>Lophotrochozoa</taxon>
        <taxon>Mollusca</taxon>
        <taxon>Gastropoda</taxon>
        <taxon>Heterobranchia</taxon>
        <taxon>Euthyneura</taxon>
        <taxon>Panpulmonata</taxon>
        <taxon>Eupulmonata</taxon>
        <taxon>Stylommatophora</taxon>
        <taxon>Helicina</taxon>
        <taxon>Urocoptoidea</taxon>
        <taxon>Cerionidae</taxon>
        <taxon>Cerion</taxon>
    </lineage>
</organism>
<reference evidence="18" key="1">
    <citation type="submission" date="2016-11" db="EMBL/GenBank/DDBJ databases">
        <title>The complete mitochondrial genome of Cerion tridentatum costellata Pilsbry, 1946 (Gastropoda: Stylommatophora: Cerionidae).</title>
        <authorList>
            <person name="Harasewych M.G."/>
            <person name="Gonzalez V.L."/>
            <person name="Windsor A.M."/>
            <person name="Halloran M."/>
        </authorList>
    </citation>
    <scope>NUCLEOTIDE SEQUENCE</scope>
</reference>
<feature type="domain" description="NADH:quinone oxidoreductase/Mrp antiporter transmembrane" evidence="17">
    <location>
        <begin position="94"/>
        <end position="376"/>
    </location>
</feature>
<evidence type="ECO:0000256" key="15">
    <source>
        <dbReference type="ARBA" id="ARBA00049551"/>
    </source>
</evidence>
<comment type="function">
    <text evidence="16">Core subunit of the mitochondrial membrane respiratory chain NADH dehydrogenase (Complex I) which catalyzes electron transfer from NADH through the respiratory chain, using ubiquinone as an electron acceptor. Essential for the catalytic activity and assembly of complex I.</text>
</comment>
<comment type="subcellular location">
    <subcellularLocation>
        <location evidence="1 16">Mitochondrion membrane</location>
        <topology evidence="1 16">Multi-pass membrane protein</topology>
    </subcellularLocation>
</comment>
<dbReference type="EC" id="7.1.1.2" evidence="3 16"/>
<dbReference type="GO" id="GO:0003954">
    <property type="term" value="F:NADH dehydrogenase activity"/>
    <property type="evidence" value="ECO:0007669"/>
    <property type="project" value="TreeGrafter"/>
</dbReference>